<dbReference type="PANTHER" id="PTHR11014:SF63">
    <property type="entry name" value="METALLOPEPTIDASE, PUTATIVE (AFU_ORTHOLOGUE AFUA_6G09600)-RELATED"/>
    <property type="match status" value="1"/>
</dbReference>
<dbReference type="Gene3D" id="3.30.70.360">
    <property type="match status" value="1"/>
</dbReference>
<dbReference type="Gene3D" id="3.40.630.10">
    <property type="entry name" value="Zn peptidases"/>
    <property type="match status" value="1"/>
</dbReference>
<keyword evidence="2 5" id="KW-0378">Hydrolase</keyword>
<evidence type="ECO:0000256" key="1">
    <source>
        <dbReference type="ARBA" id="ARBA00006153"/>
    </source>
</evidence>
<dbReference type="PATRIC" id="fig|679936.5.peg.343"/>
<comment type="similarity">
    <text evidence="1">Belongs to the peptidase M20 family.</text>
</comment>
<dbReference type="InterPro" id="IPR017439">
    <property type="entry name" value="Amidohydrolase"/>
</dbReference>
<feature type="binding site" evidence="3">
    <location>
        <position position="92"/>
    </location>
    <ligand>
        <name>Mn(2+)</name>
        <dbReference type="ChEBI" id="CHEBI:29035"/>
        <label>2</label>
    </ligand>
</feature>
<dbReference type="Pfam" id="PF07687">
    <property type="entry name" value="M20_dimer"/>
    <property type="match status" value="1"/>
</dbReference>
<reference evidence="6" key="1">
    <citation type="submission" date="2011-12" db="EMBL/GenBank/DDBJ databases">
        <title>The complete genome of chromosome of Sulfobacillus acidophilus DSM 10332.</title>
        <authorList>
            <person name="Lucas S."/>
            <person name="Han J."/>
            <person name="Lapidus A."/>
            <person name="Bruce D."/>
            <person name="Goodwin L."/>
            <person name="Pitluck S."/>
            <person name="Peters L."/>
            <person name="Kyrpides N."/>
            <person name="Mavromatis K."/>
            <person name="Ivanova N."/>
            <person name="Mikhailova N."/>
            <person name="Chertkov O."/>
            <person name="Saunders E."/>
            <person name="Detter J.C."/>
            <person name="Tapia R."/>
            <person name="Han C."/>
            <person name="Land M."/>
            <person name="Hauser L."/>
            <person name="Markowitz V."/>
            <person name="Cheng J.-F."/>
            <person name="Hugenholtz P."/>
            <person name="Woyke T."/>
            <person name="Wu D."/>
            <person name="Pukall R."/>
            <person name="Gehrich-Schroeter G."/>
            <person name="Schneider S."/>
            <person name="Klenk H.-P."/>
            <person name="Eisen J.A."/>
        </authorList>
    </citation>
    <scope>NUCLEOTIDE SEQUENCE [LARGE SCALE GENOMIC DNA]</scope>
    <source>
        <strain evidence="6">ATCC 700253 / DSM 10332 / NAL</strain>
    </source>
</reference>
<dbReference type="EC" id="3.5.1.47" evidence="5"/>
<dbReference type="FunFam" id="3.30.70.360:FF:000014">
    <property type="entry name" value="N-acyl-L-amino acid amidohydrolase"/>
    <property type="match status" value="1"/>
</dbReference>
<gene>
    <name evidence="5" type="ordered locus">Sulac_0340</name>
</gene>
<comment type="cofactor">
    <cofactor evidence="3">
        <name>Mn(2+)</name>
        <dbReference type="ChEBI" id="CHEBI:29035"/>
    </cofactor>
    <text evidence="3">The Mn(2+) ion enhances activity.</text>
</comment>
<evidence type="ECO:0000259" key="4">
    <source>
        <dbReference type="Pfam" id="PF07687"/>
    </source>
</evidence>
<dbReference type="InterPro" id="IPR036264">
    <property type="entry name" value="Bact_exopeptidase_dim_dom"/>
</dbReference>
<proteinExistence type="inferred from homology"/>
<dbReference type="EMBL" id="CP003179">
    <property type="protein sequence ID" value="AEW03909.1"/>
    <property type="molecule type" value="Genomic_DNA"/>
</dbReference>
<dbReference type="PANTHER" id="PTHR11014">
    <property type="entry name" value="PEPTIDASE M20 FAMILY MEMBER"/>
    <property type="match status" value="1"/>
</dbReference>
<sequence length="367" mass="39907">MASIIEFRRALHQIPELAFHETQTQAYVLQTLRNMGWDPRPIAGTGVVVDIDSGRPGPTVMFRADMDGLPLTEETGLAFASRHPGVMHACGHDGHMAILLGLAERLAEGAPFQGRVRLAFQPAEERPPGGALQMIEAGVLDGVDEVYGLHLWAGFPVGTIGLRPGPMMANADEFRIVVTGRGGHGSQPEATADAVLLASQIVVNLQTIVSRRVPALEPAVVTCGTIQGGHTFNIIAERAEITGTVRTFSAETQALVRQEMAHIARTTALLYGADAELVYNPGYPALINAEEPTRRWQARLREWATVVEPEPSMGGEDFAYYLHHRPGAFLFLGARPDVEYPHHSPHFQINEDALALGVEAFWNVIRA</sequence>
<dbReference type="InterPro" id="IPR002933">
    <property type="entry name" value="Peptidase_M20"/>
</dbReference>
<protein>
    <submittedName>
        <fullName evidence="5">Amidohydrolase</fullName>
        <ecNumber evidence="5">3.5.1.47</ecNumber>
    </submittedName>
</protein>
<evidence type="ECO:0000256" key="2">
    <source>
        <dbReference type="ARBA" id="ARBA00022801"/>
    </source>
</evidence>
<feature type="binding site" evidence="3">
    <location>
        <position position="125"/>
    </location>
    <ligand>
        <name>Mn(2+)</name>
        <dbReference type="ChEBI" id="CHEBI:29035"/>
        <label>2</label>
    </ligand>
</feature>
<dbReference type="GO" id="GO:0050118">
    <property type="term" value="F:N-acetyldiaminopimelate deacetylase activity"/>
    <property type="evidence" value="ECO:0007669"/>
    <property type="project" value="UniProtKB-EC"/>
</dbReference>
<feature type="domain" description="Peptidase M20 dimerisation" evidence="4">
    <location>
        <begin position="171"/>
        <end position="268"/>
    </location>
</feature>
<reference evidence="5 6" key="2">
    <citation type="journal article" date="2012" name="Stand. Genomic Sci.">
        <title>Complete genome sequence of the moderately thermophilic mineral-sulfide-oxidizing firmicute Sulfobacillus acidophilus type strain (NAL(T)).</title>
        <authorList>
            <person name="Anderson I."/>
            <person name="Chertkov O."/>
            <person name="Chen A."/>
            <person name="Saunders E."/>
            <person name="Lapidus A."/>
            <person name="Nolan M."/>
            <person name="Lucas S."/>
            <person name="Hammon N."/>
            <person name="Deshpande S."/>
            <person name="Cheng J.F."/>
            <person name="Han C."/>
            <person name="Tapia R."/>
            <person name="Goodwin L.A."/>
            <person name="Pitluck S."/>
            <person name="Liolios K."/>
            <person name="Pagani I."/>
            <person name="Ivanova N."/>
            <person name="Mikhailova N."/>
            <person name="Pati A."/>
            <person name="Palaniappan K."/>
            <person name="Land M."/>
            <person name="Pan C."/>
            <person name="Rohde M."/>
            <person name="Pukall R."/>
            <person name="Goker M."/>
            <person name="Detter J.C."/>
            <person name="Woyke T."/>
            <person name="Bristow J."/>
            <person name="Eisen J.A."/>
            <person name="Markowitz V."/>
            <person name="Hugenholtz P."/>
            <person name="Kyrpides N.C."/>
            <person name="Klenk H.P."/>
            <person name="Mavromatis K."/>
        </authorList>
    </citation>
    <scope>NUCLEOTIDE SEQUENCE [LARGE SCALE GENOMIC DNA]</scope>
    <source>
        <strain evidence="6">ATCC 700253 / DSM 10332 / NAL</strain>
    </source>
</reference>
<organism evidence="5 6">
    <name type="scientific">Sulfobacillus acidophilus (strain ATCC 700253 / DSM 10332 / NAL)</name>
    <dbReference type="NCBI Taxonomy" id="679936"/>
    <lineage>
        <taxon>Bacteria</taxon>
        <taxon>Bacillati</taxon>
        <taxon>Bacillota</taxon>
        <taxon>Clostridia</taxon>
        <taxon>Eubacteriales</taxon>
        <taxon>Clostridiales Family XVII. Incertae Sedis</taxon>
        <taxon>Sulfobacillus</taxon>
    </lineage>
</organism>
<dbReference type="STRING" id="679936.Sulac_0340"/>
<dbReference type="GO" id="GO:0046872">
    <property type="term" value="F:metal ion binding"/>
    <property type="evidence" value="ECO:0007669"/>
    <property type="project" value="UniProtKB-KW"/>
</dbReference>
<dbReference type="InterPro" id="IPR011650">
    <property type="entry name" value="Peptidase_M20_dimer"/>
</dbReference>
<dbReference type="HOGENOM" id="CLU_023257_0_1_9"/>
<dbReference type="AlphaFoldDB" id="G8TXL0"/>
<name>G8TXL0_SULAD</name>
<feature type="binding site" evidence="3">
    <location>
        <position position="150"/>
    </location>
    <ligand>
        <name>Mn(2+)</name>
        <dbReference type="ChEBI" id="CHEBI:29035"/>
        <label>2</label>
    </ligand>
</feature>
<keyword evidence="3" id="KW-0464">Manganese</keyword>
<feature type="binding site" evidence="3">
    <location>
        <position position="90"/>
    </location>
    <ligand>
        <name>Mn(2+)</name>
        <dbReference type="ChEBI" id="CHEBI:29035"/>
        <label>2</label>
    </ligand>
</feature>
<dbReference type="Proteomes" id="UP000005439">
    <property type="component" value="Chromosome"/>
</dbReference>
<accession>G8TXL0</accession>
<evidence type="ECO:0000313" key="5">
    <source>
        <dbReference type="EMBL" id="AEW03909.1"/>
    </source>
</evidence>
<keyword evidence="3" id="KW-0479">Metal-binding</keyword>
<evidence type="ECO:0000256" key="3">
    <source>
        <dbReference type="PIRSR" id="PIRSR005962-1"/>
    </source>
</evidence>
<dbReference type="PIRSF" id="PIRSF005962">
    <property type="entry name" value="Pept_M20D_amidohydro"/>
    <property type="match status" value="1"/>
</dbReference>
<dbReference type="KEGG" id="sap:Sulac_0340"/>
<dbReference type="NCBIfam" id="TIGR01891">
    <property type="entry name" value="amidohydrolases"/>
    <property type="match status" value="1"/>
</dbReference>
<dbReference type="SUPFAM" id="SSF55031">
    <property type="entry name" value="Bacterial exopeptidase dimerisation domain"/>
    <property type="match status" value="1"/>
</dbReference>
<feature type="binding site" evidence="3">
    <location>
        <position position="343"/>
    </location>
    <ligand>
        <name>Mn(2+)</name>
        <dbReference type="ChEBI" id="CHEBI:29035"/>
        <label>2</label>
    </ligand>
</feature>
<dbReference type="SUPFAM" id="SSF53187">
    <property type="entry name" value="Zn-dependent exopeptidases"/>
    <property type="match status" value="1"/>
</dbReference>
<dbReference type="Pfam" id="PF01546">
    <property type="entry name" value="Peptidase_M20"/>
    <property type="match status" value="1"/>
</dbReference>
<keyword evidence="6" id="KW-1185">Reference proteome</keyword>
<evidence type="ECO:0000313" key="6">
    <source>
        <dbReference type="Proteomes" id="UP000005439"/>
    </source>
</evidence>